<evidence type="ECO:0000313" key="2">
    <source>
        <dbReference type="EMBL" id="KAH3859086.1"/>
    </source>
</evidence>
<dbReference type="Proteomes" id="UP000828390">
    <property type="component" value="Unassembled WGS sequence"/>
</dbReference>
<evidence type="ECO:0000313" key="3">
    <source>
        <dbReference type="Proteomes" id="UP000828390"/>
    </source>
</evidence>
<dbReference type="AlphaFoldDB" id="A0A9D4LJH6"/>
<keyword evidence="1" id="KW-0812">Transmembrane</keyword>
<evidence type="ECO:0000256" key="1">
    <source>
        <dbReference type="SAM" id="Phobius"/>
    </source>
</evidence>
<sequence length="114" mass="13371">MLPEWCMHTAQHVMRELGFLHIFRCVADTHVSLVTLFWGSRLTAYRPVYSRSILSLNRYESFRTASVLRITRHENNLRRHRQPANKDMILSLVVLFSFQVTAFVLGIYPFGENS</sequence>
<dbReference type="EMBL" id="JAIWYP010000003">
    <property type="protein sequence ID" value="KAH3859086.1"/>
    <property type="molecule type" value="Genomic_DNA"/>
</dbReference>
<protein>
    <submittedName>
        <fullName evidence="2">Uncharacterized protein</fullName>
    </submittedName>
</protein>
<proteinExistence type="predicted"/>
<keyword evidence="1" id="KW-1133">Transmembrane helix</keyword>
<keyword evidence="1" id="KW-0472">Membrane</keyword>
<name>A0A9D4LJH6_DREPO</name>
<organism evidence="2 3">
    <name type="scientific">Dreissena polymorpha</name>
    <name type="common">Zebra mussel</name>
    <name type="synonym">Mytilus polymorpha</name>
    <dbReference type="NCBI Taxonomy" id="45954"/>
    <lineage>
        <taxon>Eukaryota</taxon>
        <taxon>Metazoa</taxon>
        <taxon>Spiralia</taxon>
        <taxon>Lophotrochozoa</taxon>
        <taxon>Mollusca</taxon>
        <taxon>Bivalvia</taxon>
        <taxon>Autobranchia</taxon>
        <taxon>Heteroconchia</taxon>
        <taxon>Euheterodonta</taxon>
        <taxon>Imparidentia</taxon>
        <taxon>Neoheterodontei</taxon>
        <taxon>Myida</taxon>
        <taxon>Dreissenoidea</taxon>
        <taxon>Dreissenidae</taxon>
        <taxon>Dreissena</taxon>
    </lineage>
</organism>
<gene>
    <name evidence="2" type="ORF">DPMN_101733</name>
</gene>
<comment type="caution">
    <text evidence="2">The sequence shown here is derived from an EMBL/GenBank/DDBJ whole genome shotgun (WGS) entry which is preliminary data.</text>
</comment>
<reference evidence="2" key="1">
    <citation type="journal article" date="2019" name="bioRxiv">
        <title>The Genome of the Zebra Mussel, Dreissena polymorpha: A Resource for Invasive Species Research.</title>
        <authorList>
            <person name="McCartney M.A."/>
            <person name="Auch B."/>
            <person name="Kono T."/>
            <person name="Mallez S."/>
            <person name="Zhang Y."/>
            <person name="Obille A."/>
            <person name="Becker A."/>
            <person name="Abrahante J.E."/>
            <person name="Garbe J."/>
            <person name="Badalamenti J.P."/>
            <person name="Herman A."/>
            <person name="Mangelson H."/>
            <person name="Liachko I."/>
            <person name="Sullivan S."/>
            <person name="Sone E.D."/>
            <person name="Koren S."/>
            <person name="Silverstein K.A.T."/>
            <person name="Beckman K.B."/>
            <person name="Gohl D.M."/>
        </authorList>
    </citation>
    <scope>NUCLEOTIDE SEQUENCE</scope>
    <source>
        <strain evidence="2">Duluth1</strain>
        <tissue evidence="2">Whole animal</tissue>
    </source>
</reference>
<keyword evidence="3" id="KW-1185">Reference proteome</keyword>
<reference evidence="2" key="2">
    <citation type="submission" date="2020-11" db="EMBL/GenBank/DDBJ databases">
        <authorList>
            <person name="McCartney M.A."/>
            <person name="Auch B."/>
            <person name="Kono T."/>
            <person name="Mallez S."/>
            <person name="Becker A."/>
            <person name="Gohl D.M."/>
            <person name="Silverstein K.A.T."/>
            <person name="Koren S."/>
            <person name="Bechman K.B."/>
            <person name="Herman A."/>
            <person name="Abrahante J.E."/>
            <person name="Garbe J."/>
        </authorList>
    </citation>
    <scope>NUCLEOTIDE SEQUENCE</scope>
    <source>
        <strain evidence="2">Duluth1</strain>
        <tissue evidence="2">Whole animal</tissue>
    </source>
</reference>
<feature type="transmembrane region" description="Helical" evidence="1">
    <location>
        <begin position="88"/>
        <end position="111"/>
    </location>
</feature>
<accession>A0A9D4LJH6</accession>